<evidence type="ECO:0000313" key="1">
    <source>
        <dbReference type="EMBL" id="PJZ64137.1"/>
    </source>
</evidence>
<accession>A0A2M9Z6Z1</accession>
<dbReference type="EMBL" id="NPDT01000012">
    <property type="protein sequence ID" value="PJZ64137.1"/>
    <property type="molecule type" value="Genomic_DNA"/>
</dbReference>
<protein>
    <submittedName>
        <fullName evidence="1">Uncharacterized protein</fullName>
    </submittedName>
</protein>
<reference evidence="1 2" key="1">
    <citation type="submission" date="2017-07" db="EMBL/GenBank/DDBJ databases">
        <title>Leptospira spp. isolated from tropical soils.</title>
        <authorList>
            <person name="Thibeaux R."/>
            <person name="Iraola G."/>
            <person name="Ferres I."/>
            <person name="Bierque E."/>
            <person name="Girault D."/>
            <person name="Soupe-Gilbert M.-E."/>
            <person name="Picardeau M."/>
            <person name="Goarant C."/>
        </authorList>
    </citation>
    <scope>NUCLEOTIDE SEQUENCE [LARGE SCALE GENOMIC DNA]</scope>
    <source>
        <strain evidence="1 2">FH2-C-A2</strain>
    </source>
</reference>
<gene>
    <name evidence="1" type="ORF">CH371_19535</name>
</gene>
<evidence type="ECO:0000313" key="2">
    <source>
        <dbReference type="Proteomes" id="UP000231912"/>
    </source>
</evidence>
<name>A0A2M9Z6Z1_9LEPT</name>
<organism evidence="1 2">
    <name type="scientific">Leptospira wolffii</name>
    <dbReference type="NCBI Taxonomy" id="409998"/>
    <lineage>
        <taxon>Bacteria</taxon>
        <taxon>Pseudomonadati</taxon>
        <taxon>Spirochaetota</taxon>
        <taxon>Spirochaetia</taxon>
        <taxon>Leptospirales</taxon>
        <taxon>Leptospiraceae</taxon>
        <taxon>Leptospira</taxon>
    </lineage>
</organism>
<sequence>MPSPVEQNAIFLSLVKEIQSSASTGKISEVLSDLIPTNSGPDIFEDLRSKNESSWDFRSTLYIVRVVQENRQSVNQAYEEAMSRYSKVNTITSKRKANEEEVRLKQTLTDYILKIESTFERNDRCDEAMFKEISKFLDGLESVDKLNESNITSLFLSPKAVALVTPILEKYEECYKEYGKLKPILGRLIRIADYIIEDAGAVG</sequence>
<dbReference type="Proteomes" id="UP000231912">
    <property type="component" value="Unassembled WGS sequence"/>
</dbReference>
<dbReference type="RefSeq" id="WP_016544568.1">
    <property type="nucleotide sequence ID" value="NZ_NPDT01000012.1"/>
</dbReference>
<comment type="caution">
    <text evidence="1">The sequence shown here is derived from an EMBL/GenBank/DDBJ whole genome shotgun (WGS) entry which is preliminary data.</text>
</comment>
<proteinExistence type="predicted"/>
<dbReference type="AlphaFoldDB" id="A0A2M9Z6Z1"/>